<organism evidence="6 7">
    <name type="scientific">Thermomonospora echinospora</name>
    <dbReference type="NCBI Taxonomy" id="1992"/>
    <lineage>
        <taxon>Bacteria</taxon>
        <taxon>Bacillati</taxon>
        <taxon>Actinomycetota</taxon>
        <taxon>Actinomycetes</taxon>
        <taxon>Streptosporangiales</taxon>
        <taxon>Thermomonosporaceae</taxon>
        <taxon>Thermomonospora</taxon>
    </lineage>
</organism>
<dbReference type="EMBL" id="FNVO01000007">
    <property type="protein sequence ID" value="SEG61623.1"/>
    <property type="molecule type" value="Genomic_DNA"/>
</dbReference>
<evidence type="ECO:0000313" key="6">
    <source>
        <dbReference type="EMBL" id="SEG61623.1"/>
    </source>
</evidence>
<dbReference type="GO" id="GO:0046872">
    <property type="term" value="F:metal ion binding"/>
    <property type="evidence" value="ECO:0007669"/>
    <property type="project" value="UniProtKB-KW"/>
</dbReference>
<dbReference type="GO" id="GO:0015689">
    <property type="term" value="P:molybdate ion transport"/>
    <property type="evidence" value="ECO:0007669"/>
    <property type="project" value="InterPro"/>
</dbReference>
<dbReference type="Gene3D" id="3.40.190.10">
    <property type="entry name" value="Periplasmic binding protein-like II"/>
    <property type="match status" value="2"/>
</dbReference>
<dbReference type="GO" id="GO:0030973">
    <property type="term" value="F:molybdate ion binding"/>
    <property type="evidence" value="ECO:0007669"/>
    <property type="project" value="TreeGrafter"/>
</dbReference>
<feature type="signal peptide" evidence="5">
    <location>
        <begin position="1"/>
        <end position="24"/>
    </location>
</feature>
<evidence type="ECO:0000256" key="3">
    <source>
        <dbReference type="ARBA" id="ARBA00022729"/>
    </source>
</evidence>
<dbReference type="Proteomes" id="UP000236723">
    <property type="component" value="Unassembled WGS sequence"/>
</dbReference>
<keyword evidence="7" id="KW-1185">Reference proteome</keyword>
<sequence>MPLRPLLRRLAACAGVLLLAPAVAGCGESSAPVTLTVFAPPSLTEVFTELGAVYGRSHGVKVRLVFGGSPELVERLRERQRADVLVTGDETAMQTAAKYVGARRIVARNSMTIAVAPGNPREIHGVTDLIRPGLRVVLGSSTTPVGRYARQITAKEGLTVRASSEEISARAVLTRVRTGEADAGIVYITDMRSAGAAASSVPIPADQNVTVAYPAAPVLNSDHPEAARTLFTWLTSAQARPVLHRHGFVPP</sequence>
<keyword evidence="3 5" id="KW-0732">Signal</keyword>
<dbReference type="SUPFAM" id="SSF53850">
    <property type="entry name" value="Periplasmic binding protein-like II"/>
    <property type="match status" value="1"/>
</dbReference>
<dbReference type="Pfam" id="PF13531">
    <property type="entry name" value="SBP_bac_11"/>
    <property type="match status" value="1"/>
</dbReference>
<protein>
    <submittedName>
        <fullName evidence="6">Molybdate transport system substrate-binding protein</fullName>
    </submittedName>
</protein>
<dbReference type="RefSeq" id="WP_103939053.1">
    <property type="nucleotide sequence ID" value="NZ_FNVO01000007.1"/>
</dbReference>
<accession>A0A1H6BLS4</accession>
<evidence type="ECO:0000256" key="5">
    <source>
        <dbReference type="SAM" id="SignalP"/>
    </source>
</evidence>
<dbReference type="CDD" id="cd13538">
    <property type="entry name" value="PBP2_ModA_like_1"/>
    <property type="match status" value="1"/>
</dbReference>
<dbReference type="PROSITE" id="PS51257">
    <property type="entry name" value="PROKAR_LIPOPROTEIN"/>
    <property type="match status" value="1"/>
</dbReference>
<evidence type="ECO:0000256" key="2">
    <source>
        <dbReference type="ARBA" id="ARBA00022723"/>
    </source>
</evidence>
<feature type="chain" id="PRO_5038748095" evidence="5">
    <location>
        <begin position="25"/>
        <end position="251"/>
    </location>
</feature>
<dbReference type="AlphaFoldDB" id="A0A1H6BLS4"/>
<comment type="similarity">
    <text evidence="1">Belongs to the bacterial solute-binding protein ModA family.</text>
</comment>
<dbReference type="PANTHER" id="PTHR30632:SF0">
    <property type="entry name" value="SULFATE-BINDING PROTEIN"/>
    <property type="match status" value="1"/>
</dbReference>
<feature type="binding site" evidence="4">
    <location>
        <position position="187"/>
    </location>
    <ligand>
        <name>molybdate</name>
        <dbReference type="ChEBI" id="CHEBI:36264"/>
    </ligand>
</feature>
<gene>
    <name evidence="6" type="ORF">SAMN04489712_107229</name>
</gene>
<dbReference type="NCBIfam" id="TIGR01256">
    <property type="entry name" value="modA"/>
    <property type="match status" value="1"/>
</dbReference>
<evidence type="ECO:0000256" key="1">
    <source>
        <dbReference type="ARBA" id="ARBA00009175"/>
    </source>
</evidence>
<dbReference type="InterPro" id="IPR005950">
    <property type="entry name" value="ModA"/>
</dbReference>
<reference evidence="7" key="1">
    <citation type="submission" date="2016-10" db="EMBL/GenBank/DDBJ databases">
        <authorList>
            <person name="Varghese N."/>
            <person name="Submissions S."/>
        </authorList>
    </citation>
    <scope>NUCLEOTIDE SEQUENCE [LARGE SCALE GENOMIC DNA]</scope>
    <source>
        <strain evidence="7">DSM 43163</strain>
    </source>
</reference>
<keyword evidence="2 4" id="KW-0479">Metal-binding</keyword>
<name>A0A1H6BLS4_9ACTN</name>
<evidence type="ECO:0000313" key="7">
    <source>
        <dbReference type="Proteomes" id="UP000236723"/>
    </source>
</evidence>
<feature type="binding site" evidence="4">
    <location>
        <position position="69"/>
    </location>
    <ligand>
        <name>molybdate</name>
        <dbReference type="ChEBI" id="CHEBI:36264"/>
    </ligand>
</feature>
<keyword evidence="4" id="KW-0500">Molybdenum</keyword>
<dbReference type="PIRSF" id="PIRSF004846">
    <property type="entry name" value="ModA"/>
    <property type="match status" value="1"/>
</dbReference>
<dbReference type="OrthoDB" id="9785015at2"/>
<dbReference type="PANTHER" id="PTHR30632">
    <property type="entry name" value="MOLYBDATE-BINDING PERIPLASMIC PROTEIN"/>
    <property type="match status" value="1"/>
</dbReference>
<dbReference type="InterPro" id="IPR050682">
    <property type="entry name" value="ModA/WtpA"/>
</dbReference>
<proteinExistence type="inferred from homology"/>
<evidence type="ECO:0000256" key="4">
    <source>
        <dbReference type="PIRSR" id="PIRSR004846-1"/>
    </source>
</evidence>
<feature type="binding site" evidence="4">
    <location>
        <position position="42"/>
    </location>
    <ligand>
        <name>molybdate</name>
        <dbReference type="ChEBI" id="CHEBI:36264"/>
    </ligand>
</feature>